<dbReference type="PANTHER" id="PTHR30329:SF21">
    <property type="entry name" value="LIPOPROTEIN YIAD-RELATED"/>
    <property type="match status" value="1"/>
</dbReference>
<dbReference type="PROSITE" id="PS01068">
    <property type="entry name" value="OMPA_1"/>
    <property type="match status" value="1"/>
</dbReference>
<evidence type="ECO:0000256" key="5">
    <source>
        <dbReference type="ARBA" id="ARBA00023237"/>
    </source>
</evidence>
<feature type="domain" description="OmpA-like" evidence="10">
    <location>
        <begin position="50"/>
        <end position="167"/>
    </location>
</feature>
<dbReference type="PROSITE" id="PS51257">
    <property type="entry name" value="PROKAR_LIPOPROTEIN"/>
    <property type="match status" value="1"/>
</dbReference>
<evidence type="ECO:0000256" key="2">
    <source>
        <dbReference type="ARBA" id="ARBA00022729"/>
    </source>
</evidence>
<reference evidence="12 14" key="1">
    <citation type="submission" date="2015-09" db="EMBL/GenBank/DDBJ databases">
        <authorList>
            <consortium name="Swine Surveillance"/>
        </authorList>
    </citation>
    <scope>NUCLEOTIDE SEQUENCE [LARGE SCALE GENOMIC DNA]</scope>
    <source>
        <strain evidence="12 14">5120</strain>
    </source>
</reference>
<gene>
    <name evidence="8" type="primary">pal</name>
    <name evidence="11" type="ORF">TL5118_02439</name>
    <name evidence="12" type="ORF">TL5120_00602</name>
</gene>
<evidence type="ECO:0000256" key="3">
    <source>
        <dbReference type="ARBA" id="ARBA00023136"/>
    </source>
</evidence>
<evidence type="ECO:0000259" key="10">
    <source>
        <dbReference type="PROSITE" id="PS51123"/>
    </source>
</evidence>
<dbReference type="Gene3D" id="3.30.1330.60">
    <property type="entry name" value="OmpA-like domain"/>
    <property type="match status" value="1"/>
</dbReference>
<dbReference type="InterPro" id="IPR039001">
    <property type="entry name" value="Pal"/>
</dbReference>
<dbReference type="InterPro" id="IPR006665">
    <property type="entry name" value="OmpA-like"/>
</dbReference>
<keyword evidence="5 8" id="KW-0998">Cell outer membrane</keyword>
<comment type="subunit">
    <text evidence="8">The Tol-Pal system is composed of five core proteins: the inner membrane proteins TolA, TolQ and TolR, the periplasmic protein TolB and the outer membrane protein Pal. They form a network linking the inner and outer membranes and the peptidoglycan layer.</text>
</comment>
<dbReference type="InterPro" id="IPR014169">
    <property type="entry name" value="Pal_lipo_C"/>
</dbReference>
<dbReference type="Proteomes" id="UP000051887">
    <property type="component" value="Unassembled WGS sequence"/>
</dbReference>
<protein>
    <recommendedName>
        <fullName evidence="8">Peptidoglycan-associated lipoprotein</fullName>
        <shortName evidence="8">PAL</shortName>
    </recommendedName>
</protein>
<dbReference type="EMBL" id="CYSC01000015">
    <property type="protein sequence ID" value="CUH70822.1"/>
    <property type="molecule type" value="Genomic_DNA"/>
</dbReference>
<dbReference type="OrthoDB" id="9809164at2"/>
<reference evidence="11 13" key="2">
    <citation type="submission" date="2015-09" db="EMBL/GenBank/DDBJ databases">
        <authorList>
            <person name="Rodrigo-Torres L."/>
            <person name="Arahal D.R."/>
        </authorList>
    </citation>
    <scope>NUCLEOTIDE SEQUENCE [LARGE SCALE GENOMIC DNA]</scope>
    <source>
        <strain evidence="11 13">CECT 5118</strain>
    </source>
</reference>
<comment type="function">
    <text evidence="8">Part of the Tol-Pal system, which plays a role in outer membrane invagination during cell division and is important for maintaining outer membrane integrity.</text>
</comment>
<comment type="similarity">
    <text evidence="8">Belongs to the Pal lipoprotein family.</text>
</comment>
<dbReference type="GO" id="GO:0009279">
    <property type="term" value="C:cell outer membrane"/>
    <property type="evidence" value="ECO:0007669"/>
    <property type="project" value="UniProtKB-SubCell"/>
</dbReference>
<keyword evidence="1 8" id="KW-0132">Cell division</keyword>
<evidence type="ECO:0000313" key="14">
    <source>
        <dbReference type="Proteomes" id="UP000051887"/>
    </source>
</evidence>
<dbReference type="PANTHER" id="PTHR30329">
    <property type="entry name" value="STATOR ELEMENT OF FLAGELLAR MOTOR COMPLEX"/>
    <property type="match status" value="1"/>
</dbReference>
<dbReference type="Proteomes" id="UP000051086">
    <property type="component" value="Unassembled WGS sequence"/>
</dbReference>
<keyword evidence="13" id="KW-1185">Reference proteome</keyword>
<keyword evidence="2 8" id="KW-0732">Signal</keyword>
<evidence type="ECO:0000256" key="7">
    <source>
        <dbReference type="ARBA" id="ARBA00023306"/>
    </source>
</evidence>
<evidence type="ECO:0000256" key="9">
    <source>
        <dbReference type="SAM" id="SignalP"/>
    </source>
</evidence>
<feature type="chain" id="PRO_5009792493" description="Peptidoglycan-associated lipoprotein" evidence="9">
    <location>
        <begin position="19"/>
        <end position="169"/>
    </location>
</feature>
<dbReference type="Pfam" id="PF00691">
    <property type="entry name" value="OmpA"/>
    <property type="match status" value="1"/>
</dbReference>
<dbReference type="InterPro" id="IPR006664">
    <property type="entry name" value="OMP_bac"/>
</dbReference>
<dbReference type="CDD" id="cd07185">
    <property type="entry name" value="OmpA_C-like"/>
    <property type="match status" value="1"/>
</dbReference>
<evidence type="ECO:0000313" key="13">
    <source>
        <dbReference type="Proteomes" id="UP000051086"/>
    </source>
</evidence>
<dbReference type="RefSeq" id="WP_058242158.1">
    <property type="nucleotide sequence ID" value="NZ_CYSB01000030.1"/>
</dbReference>
<evidence type="ECO:0000256" key="6">
    <source>
        <dbReference type="ARBA" id="ARBA00023288"/>
    </source>
</evidence>
<proteinExistence type="inferred from homology"/>
<evidence type="ECO:0000256" key="8">
    <source>
        <dbReference type="HAMAP-Rule" id="MF_02204"/>
    </source>
</evidence>
<feature type="signal peptide" evidence="9">
    <location>
        <begin position="1"/>
        <end position="18"/>
    </location>
</feature>
<dbReference type="InterPro" id="IPR050330">
    <property type="entry name" value="Bact_OuterMem_StrucFunc"/>
</dbReference>
<name>A0A0P1FR82_9RHOB</name>
<dbReference type="PRINTS" id="PR01021">
    <property type="entry name" value="OMPADOMAIN"/>
</dbReference>
<dbReference type="SUPFAM" id="SSF103088">
    <property type="entry name" value="OmpA-like"/>
    <property type="match status" value="1"/>
</dbReference>
<keyword evidence="7 8" id="KW-0131">Cell cycle</keyword>
<evidence type="ECO:0000313" key="12">
    <source>
        <dbReference type="EMBL" id="CUH70822.1"/>
    </source>
</evidence>
<sequence length="169" mass="18233">MKTILARAVMLTSVLALAACTNPGFGNDDVYLSGDPAGVNDGSADDPRSPLYFQQTVGDRVLFEVNQSTLSSTAAATLDLQADWLLQNMDFTAVIEGHADEQGTREYNLALGARRANEVQEYLVQRGIAANRLKVVSFGKERPIEVCSQESCYSKNRRAVTVLSAGLSS</sequence>
<evidence type="ECO:0000256" key="4">
    <source>
        <dbReference type="ARBA" id="ARBA00023139"/>
    </source>
</evidence>
<keyword evidence="6 8" id="KW-0449">Lipoprotein</keyword>
<dbReference type="AlphaFoldDB" id="A0A0P1FR82"/>
<evidence type="ECO:0000256" key="1">
    <source>
        <dbReference type="ARBA" id="ARBA00022618"/>
    </source>
</evidence>
<dbReference type="PROSITE" id="PS51123">
    <property type="entry name" value="OMPA_2"/>
    <property type="match status" value="1"/>
</dbReference>
<keyword evidence="3 8" id="KW-0472">Membrane</keyword>
<dbReference type="InterPro" id="IPR006690">
    <property type="entry name" value="OMPA-like_CS"/>
</dbReference>
<accession>A0A0P1FR82</accession>
<evidence type="ECO:0000313" key="11">
    <source>
        <dbReference type="EMBL" id="CUH68015.1"/>
    </source>
</evidence>
<dbReference type="GO" id="GO:0051301">
    <property type="term" value="P:cell division"/>
    <property type="evidence" value="ECO:0007669"/>
    <property type="project" value="UniProtKB-UniRule"/>
</dbReference>
<organism evidence="12 14">
    <name type="scientific">Thalassovita autumnalis</name>
    <dbReference type="NCBI Taxonomy" id="2072972"/>
    <lineage>
        <taxon>Bacteria</taxon>
        <taxon>Pseudomonadati</taxon>
        <taxon>Pseudomonadota</taxon>
        <taxon>Alphaproteobacteria</taxon>
        <taxon>Rhodobacterales</taxon>
        <taxon>Roseobacteraceae</taxon>
        <taxon>Thalassovita</taxon>
    </lineage>
</organism>
<keyword evidence="4 8" id="KW-0564">Palmitate</keyword>
<dbReference type="HAMAP" id="MF_02204">
    <property type="entry name" value="Pal"/>
    <property type="match status" value="1"/>
</dbReference>
<comment type="subcellular location">
    <subcellularLocation>
        <location evidence="8">Cell outer membrane</location>
        <topology evidence="8">Lipid-anchor</topology>
    </subcellularLocation>
</comment>
<dbReference type="EMBL" id="CYSB01000030">
    <property type="protein sequence ID" value="CUH68015.1"/>
    <property type="molecule type" value="Genomic_DNA"/>
</dbReference>
<dbReference type="InterPro" id="IPR036737">
    <property type="entry name" value="OmpA-like_sf"/>
</dbReference>
<dbReference type="NCBIfam" id="TIGR02802">
    <property type="entry name" value="Pal_lipo"/>
    <property type="match status" value="1"/>
</dbReference>